<comment type="caution">
    <text evidence="1">The sequence shown here is derived from an EMBL/GenBank/DDBJ whole genome shotgun (WGS) entry which is preliminary data.</text>
</comment>
<evidence type="ECO:0000313" key="1">
    <source>
        <dbReference type="EMBL" id="KAJ8003156.1"/>
    </source>
</evidence>
<evidence type="ECO:0000313" key="2">
    <source>
        <dbReference type="Proteomes" id="UP001157502"/>
    </source>
</evidence>
<accession>A0ACC2GI01</accession>
<reference evidence="1" key="1">
    <citation type="submission" date="2021-05" db="EMBL/GenBank/DDBJ databases">
        <authorList>
            <person name="Pan Q."/>
            <person name="Jouanno E."/>
            <person name="Zahm M."/>
            <person name="Klopp C."/>
            <person name="Cabau C."/>
            <person name="Louis A."/>
            <person name="Berthelot C."/>
            <person name="Parey E."/>
            <person name="Roest Crollius H."/>
            <person name="Montfort J."/>
            <person name="Robinson-Rechavi M."/>
            <person name="Bouchez O."/>
            <person name="Lampietro C."/>
            <person name="Lopez Roques C."/>
            <person name="Donnadieu C."/>
            <person name="Postlethwait J."/>
            <person name="Bobe J."/>
            <person name="Dillon D."/>
            <person name="Chandos A."/>
            <person name="von Hippel F."/>
            <person name="Guiguen Y."/>
        </authorList>
    </citation>
    <scope>NUCLEOTIDE SEQUENCE</scope>
    <source>
        <strain evidence="1">YG-Jan2019</strain>
    </source>
</reference>
<name>A0ACC2GI01_DALPE</name>
<protein>
    <submittedName>
        <fullName evidence="1">Uncharacterized protein</fullName>
    </submittedName>
</protein>
<gene>
    <name evidence="1" type="ORF">DPEC_G00166450</name>
</gene>
<keyword evidence="2" id="KW-1185">Reference proteome</keyword>
<sequence>MRQDTTLLGNQVSQTQITEDLLPNTAAVWRLHLKVQSASVFLVRSSSSSAHHYARVESSRDPTLYRTVEKQ</sequence>
<dbReference type="Proteomes" id="UP001157502">
    <property type="component" value="Chromosome 13"/>
</dbReference>
<organism evidence="1 2">
    <name type="scientific">Dallia pectoralis</name>
    <name type="common">Alaska blackfish</name>
    <dbReference type="NCBI Taxonomy" id="75939"/>
    <lineage>
        <taxon>Eukaryota</taxon>
        <taxon>Metazoa</taxon>
        <taxon>Chordata</taxon>
        <taxon>Craniata</taxon>
        <taxon>Vertebrata</taxon>
        <taxon>Euteleostomi</taxon>
        <taxon>Actinopterygii</taxon>
        <taxon>Neopterygii</taxon>
        <taxon>Teleostei</taxon>
        <taxon>Protacanthopterygii</taxon>
        <taxon>Esociformes</taxon>
        <taxon>Umbridae</taxon>
        <taxon>Dallia</taxon>
    </lineage>
</organism>
<proteinExistence type="predicted"/>
<dbReference type="EMBL" id="CM055740">
    <property type="protein sequence ID" value="KAJ8003156.1"/>
    <property type="molecule type" value="Genomic_DNA"/>
</dbReference>